<evidence type="ECO:0000256" key="1">
    <source>
        <dbReference type="SAM" id="SignalP"/>
    </source>
</evidence>
<dbReference type="RefSeq" id="WP_193674880.1">
    <property type="nucleotide sequence ID" value="NZ_JADDIV010000001.1"/>
</dbReference>
<protein>
    <submittedName>
        <fullName evidence="2">Uncharacterized protein</fullName>
    </submittedName>
</protein>
<reference evidence="2 3" key="1">
    <citation type="submission" date="2020-10" db="EMBL/GenBank/DDBJ databases">
        <title>Ramlibacter sp. HM2 16S ribosomal RNA gene Genome sequencing and assembly.</title>
        <authorList>
            <person name="Kang M."/>
        </authorList>
    </citation>
    <scope>NUCLEOTIDE SEQUENCE [LARGE SCALE GENOMIC DNA]</scope>
    <source>
        <strain evidence="2 3">HM2</strain>
    </source>
</reference>
<dbReference type="Proteomes" id="UP000806285">
    <property type="component" value="Unassembled WGS sequence"/>
</dbReference>
<comment type="caution">
    <text evidence="2">The sequence shown here is derived from an EMBL/GenBank/DDBJ whole genome shotgun (WGS) entry which is preliminary data.</text>
</comment>
<dbReference type="EMBL" id="JADDIV010000001">
    <property type="protein sequence ID" value="MBE7366252.1"/>
    <property type="molecule type" value="Genomic_DNA"/>
</dbReference>
<evidence type="ECO:0000313" key="2">
    <source>
        <dbReference type="EMBL" id="MBE7366252.1"/>
    </source>
</evidence>
<proteinExistence type="predicted"/>
<name>A0ABR9RYD6_9BURK</name>
<keyword evidence="1" id="KW-0732">Signal</keyword>
<sequence length="115" mass="11564">MKRIVLAAAAIAAIAAPAAFAQSAAGTFTTPGYVIFEGPPQSKPIRGAVVGEAVLAGSHIAVAPSQATVAAAPSTAVLGGPAASVSAGPSVVKHYWNVPSDIGTRVDFQRWQRLM</sequence>
<keyword evidence="3" id="KW-1185">Reference proteome</keyword>
<organism evidence="2 3">
    <name type="scientific">Ramlibacter pallidus</name>
    <dbReference type="NCBI Taxonomy" id="2780087"/>
    <lineage>
        <taxon>Bacteria</taxon>
        <taxon>Pseudomonadati</taxon>
        <taxon>Pseudomonadota</taxon>
        <taxon>Betaproteobacteria</taxon>
        <taxon>Burkholderiales</taxon>
        <taxon>Comamonadaceae</taxon>
        <taxon>Ramlibacter</taxon>
    </lineage>
</organism>
<accession>A0ABR9RYD6</accession>
<feature type="chain" id="PRO_5045322035" evidence="1">
    <location>
        <begin position="22"/>
        <end position="115"/>
    </location>
</feature>
<evidence type="ECO:0000313" key="3">
    <source>
        <dbReference type="Proteomes" id="UP000806285"/>
    </source>
</evidence>
<feature type="signal peptide" evidence="1">
    <location>
        <begin position="1"/>
        <end position="21"/>
    </location>
</feature>
<gene>
    <name evidence="2" type="ORF">IM787_01605</name>
</gene>